<evidence type="ECO:0000256" key="6">
    <source>
        <dbReference type="ARBA" id="ARBA00023049"/>
    </source>
</evidence>
<keyword evidence="5 7" id="KW-0862">Zinc</keyword>
<dbReference type="OrthoDB" id="534666at2759"/>
<sequence length="734" mass="84559">MTGMYDNPPQPPRLRNHTPESVTAAFEAWADKHRAALDAIVANVNLSDPQTVTFENVMRPQLEFENQKFSHNLRFYQHVSENSDLRETTRKMAKWYDNIWTDMNMREDVFRAREVLYHRSGLAASRKQNPARYITEDIAKNAGFEDAESAIALEEEWKEAIRLGLGLPSKPQRDRFNQIQKRVETIKSEFKNHHASDKGCNWFIPAELDGMDNDNIDQLAKGTGKNEGRLKVTFDPSHYDIFLRDVKNSEARKRMWTAMENKCPENVPLFKEAMLLRDEAARLLGYPDHATLRIESRMAKTPRAVNNLLNDLRTRLAPLATKELNQLLQAKKKDCETRNLPFDGSFYYWDWAFYASKISKQEHDLDNKKVAEYFPIDSAITGMLRLFGGLFGIVFVRLAAEDLERISPTGVSEDVMYHRDTIMLSVWNDESEGNDFLGYLYIDAHPREGKYRHVANFPLELGHQRTDGTRFYPSTAIVCNFPAPTKDKPSLLDHEHVVDLFHELGHGIHSLVSRTRFSRHHGTAGKRDFVEAPSQMLENWTWRAEYIKRISKHYLTGEQMSDDMAERIAASRHFLQALRNLRQLSSAIFDMEVHSPKSRAALENMDFTKRYNELRNELTGMKGPEAIGEPIYHRSNTYSYDMFYYAFAKDPMDKSQGHRFRHTVLEKGASQDEMLILEQFLGRKPTPDAFGMELGLVEPMEEPLLKGSSFAGRDPAIEEGTSSEEDSAIKDRPS</sequence>
<dbReference type="GO" id="GO:0004222">
    <property type="term" value="F:metalloendopeptidase activity"/>
    <property type="evidence" value="ECO:0007669"/>
    <property type="project" value="InterPro"/>
</dbReference>
<dbReference type="HOGENOM" id="CLU_001805_1_1_1"/>
<dbReference type="PANTHER" id="PTHR11804:SF84">
    <property type="entry name" value="SACCHAROLYSIN"/>
    <property type="match status" value="1"/>
</dbReference>
<accession>F8MIF9</accession>
<dbReference type="GO" id="GO:0006508">
    <property type="term" value="P:proteolysis"/>
    <property type="evidence" value="ECO:0007669"/>
    <property type="project" value="UniProtKB-KW"/>
</dbReference>
<keyword evidence="11" id="KW-1185">Reference proteome</keyword>
<evidence type="ECO:0000256" key="5">
    <source>
        <dbReference type="ARBA" id="ARBA00022833"/>
    </source>
</evidence>
<evidence type="ECO:0000259" key="9">
    <source>
        <dbReference type="Pfam" id="PF01432"/>
    </source>
</evidence>
<evidence type="ECO:0000256" key="4">
    <source>
        <dbReference type="ARBA" id="ARBA00022801"/>
    </source>
</evidence>
<dbReference type="InterPro" id="IPR024080">
    <property type="entry name" value="Neurolysin/TOP_N"/>
</dbReference>
<dbReference type="InterPro" id="IPR024079">
    <property type="entry name" value="MetalloPept_cat_dom_sf"/>
</dbReference>
<evidence type="ECO:0000313" key="11">
    <source>
        <dbReference type="Proteomes" id="UP000008065"/>
    </source>
</evidence>
<evidence type="ECO:0000256" key="8">
    <source>
        <dbReference type="SAM" id="MobiDB-lite"/>
    </source>
</evidence>
<dbReference type="SUPFAM" id="SSF55486">
    <property type="entry name" value="Metalloproteases ('zincins'), catalytic domain"/>
    <property type="match status" value="1"/>
</dbReference>
<keyword evidence="6 7" id="KW-0482">Metalloprotease</keyword>
<comment type="cofactor">
    <cofactor evidence="7">
        <name>Zn(2+)</name>
        <dbReference type="ChEBI" id="CHEBI:29105"/>
    </cofactor>
    <text evidence="7">Binds 1 zinc ion.</text>
</comment>
<evidence type="ECO:0000313" key="10">
    <source>
        <dbReference type="EMBL" id="EGO58963.1"/>
    </source>
</evidence>
<dbReference type="GO" id="GO:0046872">
    <property type="term" value="F:metal ion binding"/>
    <property type="evidence" value="ECO:0007669"/>
    <property type="project" value="UniProtKB-UniRule"/>
</dbReference>
<dbReference type="GO" id="GO:0006518">
    <property type="term" value="P:peptide metabolic process"/>
    <property type="evidence" value="ECO:0007669"/>
    <property type="project" value="TreeGrafter"/>
</dbReference>
<dbReference type="Gene3D" id="3.40.390.10">
    <property type="entry name" value="Collagenase (Catalytic Domain)"/>
    <property type="match status" value="1"/>
</dbReference>
<reference evidence="11" key="1">
    <citation type="journal article" date="2011" name="Genetics">
        <title>Massive changes in genome architecture accompany the transition to self-fertility in the filamentous fungus Neurospora tetrasperma.</title>
        <authorList>
            <person name="Ellison C.E."/>
            <person name="Stajich J.E."/>
            <person name="Jacobson D.J."/>
            <person name="Natvig D.O."/>
            <person name="Lapidus A."/>
            <person name="Foster B."/>
            <person name="Aerts A."/>
            <person name="Riley R."/>
            <person name="Lindquist E.A."/>
            <person name="Grigoriev I.V."/>
            <person name="Taylor J.W."/>
        </authorList>
    </citation>
    <scope>NUCLEOTIDE SEQUENCE [LARGE SCALE GENOMIC DNA]</scope>
    <source>
        <strain evidence="11">FGSC 2508 / P0657</strain>
    </source>
</reference>
<keyword evidence="4 7" id="KW-0378">Hydrolase</keyword>
<dbReference type="PANTHER" id="PTHR11804">
    <property type="entry name" value="PROTEASE M3 THIMET OLIGOPEPTIDASE-RELATED"/>
    <property type="match status" value="1"/>
</dbReference>
<dbReference type="FunFam" id="3.40.390.10:FF:000074">
    <property type="entry name" value="Metalloprotease"/>
    <property type="match status" value="1"/>
</dbReference>
<dbReference type="GeneID" id="20831927"/>
<feature type="domain" description="Peptidase M3A/M3B catalytic" evidence="9">
    <location>
        <begin position="243"/>
        <end position="695"/>
    </location>
</feature>
<protein>
    <recommendedName>
        <fullName evidence="9">Peptidase M3A/M3B catalytic domain-containing protein</fullName>
    </recommendedName>
</protein>
<keyword evidence="3 7" id="KW-0479">Metal-binding</keyword>
<dbReference type="Gene3D" id="1.20.1050.40">
    <property type="entry name" value="Endopeptidase. Chain P, domain 1"/>
    <property type="match status" value="1"/>
</dbReference>
<evidence type="ECO:0000256" key="1">
    <source>
        <dbReference type="ARBA" id="ARBA00006040"/>
    </source>
</evidence>
<evidence type="ECO:0000256" key="2">
    <source>
        <dbReference type="ARBA" id="ARBA00022670"/>
    </source>
</evidence>
<dbReference type="Pfam" id="PF01432">
    <property type="entry name" value="Peptidase_M3"/>
    <property type="match status" value="1"/>
</dbReference>
<dbReference type="RefSeq" id="XP_009849252.1">
    <property type="nucleotide sequence ID" value="XM_009850950.1"/>
</dbReference>
<organism evidence="10 11">
    <name type="scientific">Neurospora tetrasperma (strain FGSC 2508 / ATCC MYA-4615 / P0657)</name>
    <dbReference type="NCBI Taxonomy" id="510951"/>
    <lineage>
        <taxon>Eukaryota</taxon>
        <taxon>Fungi</taxon>
        <taxon>Dikarya</taxon>
        <taxon>Ascomycota</taxon>
        <taxon>Pezizomycotina</taxon>
        <taxon>Sordariomycetes</taxon>
        <taxon>Sordariomycetidae</taxon>
        <taxon>Sordariales</taxon>
        <taxon>Sordariaceae</taxon>
        <taxon>Neurospora</taxon>
    </lineage>
</organism>
<dbReference type="GO" id="GO:0005758">
    <property type="term" value="C:mitochondrial intermembrane space"/>
    <property type="evidence" value="ECO:0007669"/>
    <property type="project" value="TreeGrafter"/>
</dbReference>
<dbReference type="InterPro" id="IPR001567">
    <property type="entry name" value="Pept_M3A_M3B_dom"/>
</dbReference>
<feature type="region of interest" description="Disordered" evidence="8">
    <location>
        <begin position="705"/>
        <end position="734"/>
    </location>
</feature>
<dbReference type="Gene3D" id="1.10.1370.10">
    <property type="entry name" value="Neurolysin, domain 3"/>
    <property type="match status" value="1"/>
</dbReference>
<dbReference type="InterPro" id="IPR045090">
    <property type="entry name" value="Pept_M3A_M3B"/>
</dbReference>
<dbReference type="EMBL" id="GL891303">
    <property type="protein sequence ID" value="EGO58963.1"/>
    <property type="molecule type" value="Genomic_DNA"/>
</dbReference>
<dbReference type="CDD" id="cd06455">
    <property type="entry name" value="M3A_TOP"/>
    <property type="match status" value="1"/>
</dbReference>
<keyword evidence="2 7" id="KW-0645">Protease</keyword>
<dbReference type="InterPro" id="IPR024077">
    <property type="entry name" value="Neurolysin/TOP_dom2"/>
</dbReference>
<evidence type="ECO:0000256" key="7">
    <source>
        <dbReference type="RuleBase" id="RU003435"/>
    </source>
</evidence>
<gene>
    <name evidence="10" type="ORF">NEUTE1DRAFT_99154</name>
</gene>
<dbReference type="Proteomes" id="UP000008065">
    <property type="component" value="Unassembled WGS sequence"/>
</dbReference>
<dbReference type="KEGG" id="nte:NEUTE1DRAFT99154"/>
<dbReference type="VEuPathDB" id="FungiDB:NEUTE1DRAFT_99154"/>
<name>F8MIF9_NEUT8</name>
<comment type="similarity">
    <text evidence="1 7">Belongs to the peptidase M3 family.</text>
</comment>
<proteinExistence type="inferred from homology"/>
<evidence type="ECO:0000256" key="3">
    <source>
        <dbReference type="ARBA" id="ARBA00022723"/>
    </source>
</evidence>
<dbReference type="AlphaFoldDB" id="F8MIF9"/>